<dbReference type="Pfam" id="PF01176">
    <property type="entry name" value="eIF-1a"/>
    <property type="match status" value="1"/>
</dbReference>
<dbReference type="NCBIfam" id="TIGR00008">
    <property type="entry name" value="infA"/>
    <property type="match status" value="1"/>
</dbReference>
<dbReference type="GO" id="GO:0003723">
    <property type="term" value="F:RNA binding"/>
    <property type="evidence" value="ECO:0007669"/>
    <property type="project" value="InterPro"/>
</dbReference>
<dbReference type="GO" id="GO:0003743">
    <property type="term" value="F:translation initiation factor activity"/>
    <property type="evidence" value="ECO:0007669"/>
    <property type="project" value="UniProtKB-KW"/>
</dbReference>
<dbReference type="GO" id="GO:0043022">
    <property type="term" value="F:ribosome binding"/>
    <property type="evidence" value="ECO:0007669"/>
    <property type="project" value="TreeGrafter"/>
</dbReference>
<gene>
    <name evidence="5" type="ORF">MNBD_ACTINO01-1826</name>
</gene>
<dbReference type="PROSITE" id="PS50832">
    <property type="entry name" value="S1_IF1_TYPE"/>
    <property type="match status" value="1"/>
</dbReference>
<dbReference type="FunFam" id="2.40.50.140:FF:000002">
    <property type="entry name" value="Translation initiation factor IF-1"/>
    <property type="match status" value="1"/>
</dbReference>
<accession>A0A3B0TJ07</accession>
<dbReference type="GO" id="GO:0005829">
    <property type="term" value="C:cytosol"/>
    <property type="evidence" value="ECO:0007669"/>
    <property type="project" value="TreeGrafter"/>
</dbReference>
<dbReference type="Gene3D" id="2.40.50.140">
    <property type="entry name" value="Nucleic acid-binding proteins"/>
    <property type="match status" value="1"/>
</dbReference>
<dbReference type="InterPro" id="IPR004368">
    <property type="entry name" value="TIF_IF1"/>
</dbReference>
<evidence type="ECO:0000259" key="4">
    <source>
        <dbReference type="PROSITE" id="PS50832"/>
    </source>
</evidence>
<dbReference type="PANTHER" id="PTHR33370:SF1">
    <property type="entry name" value="TRANSLATION INITIATION FACTOR IF-1, CHLOROPLASTIC"/>
    <property type="match status" value="1"/>
</dbReference>
<proteinExistence type="inferred from homology"/>
<sequence length="92" mass="10413">MRRRPTPVGVIAERLEKLIAGKDDYFRAKGVVVETLPNATFRVKLETGHEVTARASGKMRKGRMIRIIPGDAVEVDVSAYDPSMGRIVWRYR</sequence>
<dbReference type="CDD" id="cd04451">
    <property type="entry name" value="S1_IF1"/>
    <property type="match status" value="1"/>
</dbReference>
<comment type="similarity">
    <text evidence="1">Belongs to the IF-1 family.</text>
</comment>
<reference evidence="5" key="1">
    <citation type="submission" date="2018-06" db="EMBL/GenBank/DDBJ databases">
        <authorList>
            <person name="Zhirakovskaya E."/>
        </authorList>
    </citation>
    <scope>NUCLEOTIDE SEQUENCE</scope>
</reference>
<dbReference type="InterPro" id="IPR006196">
    <property type="entry name" value="RNA-binding_domain_S1_IF1"/>
</dbReference>
<evidence type="ECO:0000256" key="2">
    <source>
        <dbReference type="ARBA" id="ARBA00022540"/>
    </source>
</evidence>
<dbReference type="InterPro" id="IPR012340">
    <property type="entry name" value="NA-bd_OB-fold"/>
</dbReference>
<dbReference type="EMBL" id="UOEI01000620">
    <property type="protein sequence ID" value="VAW08634.1"/>
    <property type="molecule type" value="Genomic_DNA"/>
</dbReference>
<evidence type="ECO:0000256" key="1">
    <source>
        <dbReference type="ARBA" id="ARBA00010939"/>
    </source>
</evidence>
<keyword evidence="2 5" id="KW-0396">Initiation factor</keyword>
<keyword evidence="3" id="KW-0648">Protein biosynthesis</keyword>
<dbReference type="SUPFAM" id="SSF50249">
    <property type="entry name" value="Nucleic acid-binding proteins"/>
    <property type="match status" value="1"/>
</dbReference>
<evidence type="ECO:0000313" key="5">
    <source>
        <dbReference type="EMBL" id="VAW08634.1"/>
    </source>
</evidence>
<organism evidence="5">
    <name type="scientific">hydrothermal vent metagenome</name>
    <dbReference type="NCBI Taxonomy" id="652676"/>
    <lineage>
        <taxon>unclassified sequences</taxon>
        <taxon>metagenomes</taxon>
        <taxon>ecological metagenomes</taxon>
    </lineage>
</organism>
<dbReference type="AlphaFoldDB" id="A0A3B0TJ07"/>
<feature type="domain" description="S1-like" evidence="4">
    <location>
        <begin position="16"/>
        <end position="92"/>
    </location>
</feature>
<name>A0A3B0TJ07_9ZZZZ</name>
<evidence type="ECO:0000256" key="3">
    <source>
        <dbReference type="ARBA" id="ARBA00022917"/>
    </source>
</evidence>
<dbReference type="PANTHER" id="PTHR33370">
    <property type="entry name" value="TRANSLATION INITIATION FACTOR IF-1, CHLOROPLASTIC"/>
    <property type="match status" value="1"/>
</dbReference>
<dbReference type="HAMAP" id="MF_00075">
    <property type="entry name" value="IF_1"/>
    <property type="match status" value="1"/>
</dbReference>
<protein>
    <submittedName>
        <fullName evidence="5">Translation initiation factor 1</fullName>
    </submittedName>
</protein>